<evidence type="ECO:0000256" key="1">
    <source>
        <dbReference type="SAM" id="Phobius"/>
    </source>
</evidence>
<organism evidence="3 4">
    <name type="scientific">Sediminitomix flava</name>
    <dbReference type="NCBI Taxonomy" id="379075"/>
    <lineage>
        <taxon>Bacteria</taxon>
        <taxon>Pseudomonadati</taxon>
        <taxon>Bacteroidota</taxon>
        <taxon>Cytophagia</taxon>
        <taxon>Cytophagales</taxon>
        <taxon>Flammeovirgaceae</taxon>
        <taxon>Sediminitomix</taxon>
    </lineage>
</organism>
<evidence type="ECO:0000313" key="3">
    <source>
        <dbReference type="EMBL" id="PWJ36110.1"/>
    </source>
</evidence>
<dbReference type="InterPro" id="IPR018682">
    <property type="entry name" value="DUF2167_membr"/>
</dbReference>
<accession>A0A315Z285</accession>
<proteinExistence type="predicted"/>
<keyword evidence="1" id="KW-0812">Transmembrane</keyword>
<sequence length="301" mass="33410">MNNFLKLLLIFLSLFSFTNQIFAQEGVISEEELAEIQAYYTYVDSVEKAMNWDTAGTTVSIADGIASIQIPEGFKYLNPEQSSYVLKDVYGNPHGESLGLLYPANTGIFADSSYFVAISYDESGYISDEDAQDMDYEELLEEMKEDTRASSEERVKQGYESIQLLDWASAPYYDEASKKLHWAKSIQFGDSDSPTLNYNLLALGRHGYLELNFVADIAQLDEVKVAIPELMPSVNFNDGYRYEEFDSSIDKVAAYGIGGLIAGKVLAKTGFFALIAKFGKVIFVGIAAALGGLWKKFRGNA</sequence>
<comment type="caution">
    <text evidence="3">The sequence shown here is derived from an EMBL/GenBank/DDBJ whole genome shotgun (WGS) entry which is preliminary data.</text>
</comment>
<keyword evidence="2" id="KW-0732">Signal</keyword>
<dbReference type="RefSeq" id="WP_211323962.1">
    <property type="nucleotide sequence ID" value="NZ_QGDO01000009.1"/>
</dbReference>
<feature type="transmembrane region" description="Helical" evidence="1">
    <location>
        <begin position="271"/>
        <end position="294"/>
    </location>
</feature>
<dbReference type="AlphaFoldDB" id="A0A315Z285"/>
<dbReference type="Proteomes" id="UP000245535">
    <property type="component" value="Unassembled WGS sequence"/>
</dbReference>
<keyword evidence="1" id="KW-0472">Membrane</keyword>
<dbReference type="EMBL" id="QGDO01000009">
    <property type="protein sequence ID" value="PWJ36110.1"/>
    <property type="molecule type" value="Genomic_DNA"/>
</dbReference>
<keyword evidence="4" id="KW-1185">Reference proteome</keyword>
<keyword evidence="1" id="KW-1133">Transmembrane helix</keyword>
<name>A0A315Z285_SEDFL</name>
<evidence type="ECO:0000313" key="4">
    <source>
        <dbReference type="Proteomes" id="UP000245535"/>
    </source>
</evidence>
<feature type="chain" id="PRO_5016404262" evidence="2">
    <location>
        <begin position="24"/>
        <end position="301"/>
    </location>
</feature>
<dbReference type="Pfam" id="PF09935">
    <property type="entry name" value="DUF2167"/>
    <property type="match status" value="1"/>
</dbReference>
<reference evidence="3 4" key="1">
    <citation type="submission" date="2018-03" db="EMBL/GenBank/DDBJ databases">
        <title>Genomic Encyclopedia of Archaeal and Bacterial Type Strains, Phase II (KMG-II): from individual species to whole genera.</title>
        <authorList>
            <person name="Goeker M."/>
        </authorList>
    </citation>
    <scope>NUCLEOTIDE SEQUENCE [LARGE SCALE GENOMIC DNA]</scope>
    <source>
        <strain evidence="3 4">DSM 28229</strain>
    </source>
</reference>
<protein>
    <submittedName>
        <fullName evidence="3">Putative membrane-anchored protein</fullName>
    </submittedName>
</protein>
<feature type="signal peptide" evidence="2">
    <location>
        <begin position="1"/>
        <end position="23"/>
    </location>
</feature>
<gene>
    <name evidence="3" type="ORF">BC781_109126</name>
</gene>
<evidence type="ECO:0000256" key="2">
    <source>
        <dbReference type="SAM" id="SignalP"/>
    </source>
</evidence>